<proteinExistence type="predicted"/>
<comment type="caution">
    <text evidence="1">The sequence shown here is derived from an EMBL/GenBank/DDBJ whole genome shotgun (WGS) entry which is preliminary data.</text>
</comment>
<keyword evidence="2" id="KW-1185">Reference proteome</keyword>
<accession>A0A7Y7IJC9</accession>
<sequence>MSALAGRLSRLAGEIDAGRARLSAAAALEWSSKAGEAFRGEAALRGSALAGASSDVRAASDCVAAYARALDALSARGPGMLGG</sequence>
<dbReference type="EMBL" id="JAAMFM010000033">
    <property type="protein sequence ID" value="NVM96500.1"/>
    <property type="molecule type" value="Genomic_DNA"/>
</dbReference>
<name>A0A7Y7IJC9_9MICC</name>
<gene>
    <name evidence="1" type="ORF">G6034_16610</name>
</gene>
<organism evidence="1 2">
    <name type="scientific">Arthrobacter wenxiniae</name>
    <dbReference type="NCBI Taxonomy" id="2713570"/>
    <lineage>
        <taxon>Bacteria</taxon>
        <taxon>Bacillati</taxon>
        <taxon>Actinomycetota</taxon>
        <taxon>Actinomycetes</taxon>
        <taxon>Micrococcales</taxon>
        <taxon>Micrococcaceae</taxon>
        <taxon>Arthrobacter</taxon>
    </lineage>
</organism>
<evidence type="ECO:0000313" key="1">
    <source>
        <dbReference type="EMBL" id="NVM96500.1"/>
    </source>
</evidence>
<protein>
    <submittedName>
        <fullName evidence="1">Uncharacterized protein</fullName>
    </submittedName>
</protein>
<evidence type="ECO:0000313" key="2">
    <source>
        <dbReference type="Proteomes" id="UP000543556"/>
    </source>
</evidence>
<dbReference type="AlphaFoldDB" id="A0A7Y7IJC9"/>
<dbReference type="Proteomes" id="UP000543556">
    <property type="component" value="Unassembled WGS sequence"/>
</dbReference>
<reference evidence="1 2" key="1">
    <citation type="submission" date="2020-02" db="EMBL/GenBank/DDBJ databases">
        <title>Genome sequence of strain AETb3-4.</title>
        <authorList>
            <person name="Gao J."/>
            <person name="Zhang X."/>
        </authorList>
    </citation>
    <scope>NUCLEOTIDE SEQUENCE [LARGE SCALE GENOMIC DNA]</scope>
    <source>
        <strain evidence="1 2">AETb3-4</strain>
    </source>
</reference>